<organism evidence="1 2">
    <name type="scientific">Friedmanniomyces simplex</name>
    <dbReference type="NCBI Taxonomy" id="329884"/>
    <lineage>
        <taxon>Eukaryota</taxon>
        <taxon>Fungi</taxon>
        <taxon>Dikarya</taxon>
        <taxon>Ascomycota</taxon>
        <taxon>Pezizomycotina</taxon>
        <taxon>Dothideomycetes</taxon>
        <taxon>Dothideomycetidae</taxon>
        <taxon>Mycosphaerellales</taxon>
        <taxon>Teratosphaeriaceae</taxon>
        <taxon>Friedmanniomyces</taxon>
    </lineage>
</organism>
<reference evidence="1 2" key="1">
    <citation type="submission" date="2017-03" db="EMBL/GenBank/DDBJ databases">
        <title>Genomes of endolithic fungi from Antarctica.</title>
        <authorList>
            <person name="Coleine C."/>
            <person name="Masonjones S."/>
            <person name="Stajich J.E."/>
        </authorList>
    </citation>
    <scope>NUCLEOTIDE SEQUENCE [LARGE SCALE GENOMIC DNA]</scope>
    <source>
        <strain evidence="1 2">CCFEE 5184</strain>
    </source>
</reference>
<keyword evidence="2" id="KW-1185">Reference proteome</keyword>
<name>A0A4U0WKK1_9PEZI</name>
<dbReference type="Proteomes" id="UP000309340">
    <property type="component" value="Unassembled WGS sequence"/>
</dbReference>
<comment type="caution">
    <text evidence="1">The sequence shown here is derived from an EMBL/GenBank/DDBJ whole genome shotgun (WGS) entry which is preliminary data.</text>
</comment>
<evidence type="ECO:0000313" key="2">
    <source>
        <dbReference type="Proteomes" id="UP000309340"/>
    </source>
</evidence>
<protein>
    <submittedName>
        <fullName evidence="1">Uncharacterized protein</fullName>
    </submittedName>
</protein>
<dbReference type="OrthoDB" id="3816007at2759"/>
<sequence>MDASPFGRIPAELRNEIFRLALTSNTPIALRPDTEPALLRTSRQIRGETRGVFWAGKDFVVNVATDTGVQTAQDIGGLDQDKLRLIPKIIVRSKLVLQSRGTWGTTPVDDLELVVDALAARGATKQQVEMVVEFAENIPAHIRGLPRAEAKLEERKRWCLWLWECAVENATK</sequence>
<proteinExistence type="predicted"/>
<dbReference type="EMBL" id="NAJQ01000965">
    <property type="protein sequence ID" value="TKA63277.1"/>
    <property type="molecule type" value="Genomic_DNA"/>
</dbReference>
<dbReference type="AlphaFoldDB" id="A0A4U0WKK1"/>
<evidence type="ECO:0000313" key="1">
    <source>
        <dbReference type="EMBL" id="TKA63277.1"/>
    </source>
</evidence>
<gene>
    <name evidence="1" type="ORF">B0A55_10235</name>
</gene>
<accession>A0A4U0WKK1</accession>